<reference evidence="2 3" key="1">
    <citation type="submission" date="2016-01" db="EMBL/GenBank/DDBJ databases">
        <title>Whole genome sequencing of Myroides marinus L41.</title>
        <authorList>
            <person name="Hong K.W."/>
        </authorList>
    </citation>
    <scope>NUCLEOTIDE SEQUENCE [LARGE SCALE GENOMIC DNA]</scope>
    <source>
        <strain evidence="2 3">L41</strain>
    </source>
</reference>
<dbReference type="RefSeq" id="WP_038987752.1">
    <property type="nucleotide sequence ID" value="NZ_JACAJP010000009.1"/>
</dbReference>
<dbReference type="EMBL" id="LQNU01000062">
    <property type="protein sequence ID" value="KZE78764.1"/>
    <property type="molecule type" value="Genomic_DNA"/>
</dbReference>
<sequence>MYRFLLFLFTLLFITNTNAQERINIHHEGLLENIWVEGISYSETYPSGFNYIFTADRLNIRTNDFNSKIFESYHISLNSTVIYDEKLNIKFYTLDTINPHKEKQFVFVVLDTDTDKIIQITLHKTEKHEEIYLKSKDLDIISKMKIRKAKKQK</sequence>
<feature type="signal peptide" evidence="1">
    <location>
        <begin position="1"/>
        <end position="19"/>
    </location>
</feature>
<dbReference type="AlphaFoldDB" id="A0A161S2Y7"/>
<feature type="chain" id="PRO_5007826970" evidence="1">
    <location>
        <begin position="20"/>
        <end position="153"/>
    </location>
</feature>
<organism evidence="2 3">
    <name type="scientific">Myroides marinus</name>
    <dbReference type="NCBI Taxonomy" id="703342"/>
    <lineage>
        <taxon>Bacteria</taxon>
        <taxon>Pseudomonadati</taxon>
        <taxon>Bacteroidota</taxon>
        <taxon>Flavobacteriia</taxon>
        <taxon>Flavobacteriales</taxon>
        <taxon>Flavobacteriaceae</taxon>
        <taxon>Myroides</taxon>
    </lineage>
</organism>
<keyword evidence="3" id="KW-1185">Reference proteome</keyword>
<evidence type="ECO:0000256" key="1">
    <source>
        <dbReference type="SAM" id="SignalP"/>
    </source>
</evidence>
<keyword evidence="1" id="KW-0732">Signal</keyword>
<proteinExistence type="predicted"/>
<accession>A0A161S2Y7</accession>
<gene>
    <name evidence="2" type="ORF">AV926_11990</name>
</gene>
<protein>
    <submittedName>
        <fullName evidence="2">Uncharacterized protein</fullName>
    </submittedName>
</protein>
<name>A0A161S2Y7_9FLAO</name>
<comment type="caution">
    <text evidence="2">The sequence shown here is derived from an EMBL/GenBank/DDBJ whole genome shotgun (WGS) entry which is preliminary data.</text>
</comment>
<evidence type="ECO:0000313" key="2">
    <source>
        <dbReference type="EMBL" id="KZE78764.1"/>
    </source>
</evidence>
<dbReference type="Proteomes" id="UP000076630">
    <property type="component" value="Unassembled WGS sequence"/>
</dbReference>
<evidence type="ECO:0000313" key="3">
    <source>
        <dbReference type="Proteomes" id="UP000076630"/>
    </source>
</evidence>